<evidence type="ECO:0000313" key="2">
    <source>
        <dbReference type="EMBL" id="CAI5442645.1"/>
    </source>
</evidence>
<sequence length="262" mass="30168">MILLFVFLISLVFVNSEIGAADPKFAKNLKNQVINGNFSMFSDPIWIADCSGRFNAGPTPLKYYKNITNLFFVEDGFSYTENQKTVIRIGNNPMYYFKAKLQKNGAYLVDQIMKHCSAYDTAQDITNIYKHLGTTKNFAELLIVPFIIGVRDLKNNNIDITTYSLKRLADYNKVNNFDVRHGYYDHIESADFVKSGLLNHTINFKLMYFSNIGKPTIVEFTAVRNEKSQKYMIEKEYINPKELNLGDIVKSIVNPVLRIFEK</sequence>
<name>A0A9P1MZQ6_9PELO</name>
<feature type="signal peptide" evidence="1">
    <location>
        <begin position="1"/>
        <end position="16"/>
    </location>
</feature>
<reference evidence="2" key="1">
    <citation type="submission" date="2022-11" db="EMBL/GenBank/DDBJ databases">
        <authorList>
            <person name="Kikuchi T."/>
        </authorList>
    </citation>
    <scope>NUCLEOTIDE SEQUENCE</scope>
    <source>
        <strain evidence="2">PS1010</strain>
    </source>
</reference>
<comment type="caution">
    <text evidence="2">The sequence shown here is derived from an EMBL/GenBank/DDBJ whole genome shotgun (WGS) entry which is preliminary data.</text>
</comment>
<dbReference type="AlphaFoldDB" id="A0A9P1MZQ6"/>
<protein>
    <submittedName>
        <fullName evidence="2">Uncharacterized protein</fullName>
    </submittedName>
</protein>
<proteinExistence type="predicted"/>
<accession>A0A9P1MZQ6</accession>
<dbReference type="Proteomes" id="UP001152747">
    <property type="component" value="Unassembled WGS sequence"/>
</dbReference>
<organism evidence="2 3">
    <name type="scientific">Caenorhabditis angaria</name>
    <dbReference type="NCBI Taxonomy" id="860376"/>
    <lineage>
        <taxon>Eukaryota</taxon>
        <taxon>Metazoa</taxon>
        <taxon>Ecdysozoa</taxon>
        <taxon>Nematoda</taxon>
        <taxon>Chromadorea</taxon>
        <taxon>Rhabditida</taxon>
        <taxon>Rhabditina</taxon>
        <taxon>Rhabditomorpha</taxon>
        <taxon>Rhabditoidea</taxon>
        <taxon>Rhabditidae</taxon>
        <taxon>Peloderinae</taxon>
        <taxon>Caenorhabditis</taxon>
    </lineage>
</organism>
<evidence type="ECO:0000313" key="3">
    <source>
        <dbReference type="Proteomes" id="UP001152747"/>
    </source>
</evidence>
<feature type="chain" id="PRO_5040221056" evidence="1">
    <location>
        <begin position="17"/>
        <end position="262"/>
    </location>
</feature>
<keyword evidence="1" id="KW-0732">Signal</keyword>
<dbReference type="EMBL" id="CANHGI010000002">
    <property type="protein sequence ID" value="CAI5442645.1"/>
    <property type="molecule type" value="Genomic_DNA"/>
</dbReference>
<evidence type="ECO:0000256" key="1">
    <source>
        <dbReference type="SAM" id="SignalP"/>
    </source>
</evidence>
<keyword evidence="3" id="KW-1185">Reference proteome</keyword>
<gene>
    <name evidence="2" type="ORF">CAMP_LOCUS5282</name>
</gene>